<reference evidence="1 2" key="1">
    <citation type="submission" date="2018-08" db="EMBL/GenBank/DDBJ databases">
        <title>Mucilaginibacter terrae sp. nov., isolated from manganese diggings.</title>
        <authorList>
            <person name="Huang Y."/>
            <person name="Zhou Z."/>
        </authorList>
    </citation>
    <scope>NUCLEOTIDE SEQUENCE [LARGE SCALE GENOMIC DNA]</scope>
    <source>
        <strain evidence="1 2">ZH6</strain>
    </source>
</reference>
<protein>
    <submittedName>
        <fullName evidence="1">Uncharacterized protein</fullName>
    </submittedName>
</protein>
<dbReference type="AlphaFoldDB" id="A0A3E2NMI8"/>
<dbReference type="OrthoDB" id="797361at2"/>
<name>A0A3E2NMI8_9SPHI</name>
<evidence type="ECO:0000313" key="2">
    <source>
        <dbReference type="Proteomes" id="UP000260823"/>
    </source>
</evidence>
<comment type="caution">
    <text evidence="1">The sequence shown here is derived from an EMBL/GenBank/DDBJ whole genome shotgun (WGS) entry which is preliminary data.</text>
</comment>
<dbReference type="RefSeq" id="WP_117384205.1">
    <property type="nucleotide sequence ID" value="NZ_QWDE01000003.1"/>
</dbReference>
<sequence>MRGFLNMPQSLNCKVCKHCGAAPIIFLTDQALYVVKCPNDDGHYQTAPGVIDVEDWNFHNTDVMETGRI</sequence>
<accession>A0A3E2NMI8</accession>
<keyword evidence="2" id="KW-1185">Reference proteome</keyword>
<proteinExistence type="predicted"/>
<organism evidence="1 2">
    <name type="scientific">Mucilaginibacter terrenus</name>
    <dbReference type="NCBI Taxonomy" id="2482727"/>
    <lineage>
        <taxon>Bacteria</taxon>
        <taxon>Pseudomonadati</taxon>
        <taxon>Bacteroidota</taxon>
        <taxon>Sphingobacteriia</taxon>
        <taxon>Sphingobacteriales</taxon>
        <taxon>Sphingobacteriaceae</taxon>
        <taxon>Mucilaginibacter</taxon>
    </lineage>
</organism>
<dbReference type="EMBL" id="QWDE01000003">
    <property type="protein sequence ID" value="RFZ82181.1"/>
    <property type="molecule type" value="Genomic_DNA"/>
</dbReference>
<evidence type="ECO:0000313" key="1">
    <source>
        <dbReference type="EMBL" id="RFZ82181.1"/>
    </source>
</evidence>
<gene>
    <name evidence="1" type="ORF">DYU05_16305</name>
</gene>
<dbReference type="Proteomes" id="UP000260823">
    <property type="component" value="Unassembled WGS sequence"/>
</dbReference>